<feature type="transmembrane region" description="Helical" evidence="2">
    <location>
        <begin position="87"/>
        <end position="111"/>
    </location>
</feature>
<dbReference type="EMBL" id="JNBS01002357">
    <property type="protein sequence ID" value="OQR92092.1"/>
    <property type="molecule type" value="Genomic_DNA"/>
</dbReference>
<feature type="region of interest" description="Disordered" evidence="1">
    <location>
        <begin position="478"/>
        <end position="497"/>
    </location>
</feature>
<feature type="transmembrane region" description="Helical" evidence="2">
    <location>
        <begin position="200"/>
        <end position="224"/>
    </location>
</feature>
<dbReference type="STRING" id="74557.A0A1V9Z2G9"/>
<feature type="transmembrane region" description="Helical" evidence="2">
    <location>
        <begin position="168"/>
        <end position="188"/>
    </location>
</feature>
<feature type="region of interest" description="Disordered" evidence="1">
    <location>
        <begin position="272"/>
        <end position="335"/>
    </location>
</feature>
<keyword evidence="2" id="KW-1133">Transmembrane helix</keyword>
<evidence type="ECO:0000256" key="1">
    <source>
        <dbReference type="SAM" id="MobiDB-lite"/>
    </source>
</evidence>
<proteinExistence type="predicted"/>
<accession>A0A1V9Z2G9</accession>
<keyword evidence="4" id="KW-1185">Reference proteome</keyword>
<evidence type="ECO:0000313" key="4">
    <source>
        <dbReference type="Proteomes" id="UP000243217"/>
    </source>
</evidence>
<protein>
    <submittedName>
        <fullName evidence="3">Uncharacterized protein</fullName>
    </submittedName>
</protein>
<dbReference type="Proteomes" id="UP000243217">
    <property type="component" value="Unassembled WGS sequence"/>
</dbReference>
<dbReference type="AlphaFoldDB" id="A0A1V9Z2G9"/>
<feature type="region of interest" description="Disordered" evidence="1">
    <location>
        <begin position="348"/>
        <end position="368"/>
    </location>
</feature>
<feature type="transmembrane region" description="Helical" evidence="2">
    <location>
        <begin position="123"/>
        <end position="143"/>
    </location>
</feature>
<sequence>MATAFGKCADEMKVPTKVLSILSLVLSAGVFMYKTKQTQGRHFPANMAMLTCCYSALFSAVIILDSIRDESTPTTHGSMATCRILGMAYQLLASLVIWNWILTVVILYMVLGRRLPYSVVGSYDTMYYCLLTCVPSILLSIGLSRNSFGWNEDTKICWFVHPSHEFMLFHSQLLFGLVVFIAMVPSLIKGLPFYAELHAPFYYCVCMAVASALMLLFGINLFIYEANEDNAYVQSTMESYCALHSVDLSLLGTMAALFHLWPSYADLAPQEQKQWTQPGAPAPRASDDSSVRRPLPSQTPSSHHSHNPSESHTSHVSSQPSSTQPSSSAKSSRPGSHAILRSYVMPQQQRTPLASASSQPSPAPRTSTNITVVDTLPHLHPDLCQSAFDSACGTAVSVPPDFQVRLAQQQATVAYTNLMLGYVRDQLIAEGYDMSSREMSTFLSTLTKSVLASSRSMASNNPNTLDVRLVQAMERYRREQQATDLSASSSSQYNTNSSKKSISLKDLDLDARLAMARERYEREQTFIMGNATELSTSSADSDDDSSFHGDLDARLAAARQLWLSDMNDRVGDEEKSQEKANYSVI</sequence>
<feature type="compositionally biased region" description="Low complexity" evidence="1">
    <location>
        <begin position="351"/>
        <end position="368"/>
    </location>
</feature>
<comment type="caution">
    <text evidence="3">The sequence shown here is derived from an EMBL/GenBank/DDBJ whole genome shotgun (WGS) entry which is preliminary data.</text>
</comment>
<gene>
    <name evidence="3" type="ORF">THRCLA_08794</name>
</gene>
<keyword evidence="2" id="KW-0812">Transmembrane</keyword>
<evidence type="ECO:0000313" key="3">
    <source>
        <dbReference type="EMBL" id="OQR92092.1"/>
    </source>
</evidence>
<dbReference type="OrthoDB" id="74346at2759"/>
<feature type="transmembrane region" description="Helical" evidence="2">
    <location>
        <begin position="45"/>
        <end position="67"/>
    </location>
</feature>
<feature type="compositionally biased region" description="Low complexity" evidence="1">
    <location>
        <begin position="294"/>
        <end position="306"/>
    </location>
</feature>
<keyword evidence="2" id="KW-0472">Membrane</keyword>
<feature type="compositionally biased region" description="Low complexity" evidence="1">
    <location>
        <begin position="486"/>
        <end position="497"/>
    </location>
</feature>
<name>A0A1V9Z2G9_9STRA</name>
<feature type="compositionally biased region" description="Low complexity" evidence="1">
    <location>
        <begin position="314"/>
        <end position="335"/>
    </location>
</feature>
<evidence type="ECO:0000256" key="2">
    <source>
        <dbReference type="SAM" id="Phobius"/>
    </source>
</evidence>
<reference evidence="3 4" key="1">
    <citation type="journal article" date="2014" name="Genome Biol. Evol.">
        <title>The secreted proteins of Achlya hypogyna and Thraustotheca clavata identify the ancestral oomycete secretome and reveal gene acquisitions by horizontal gene transfer.</title>
        <authorList>
            <person name="Misner I."/>
            <person name="Blouin N."/>
            <person name="Leonard G."/>
            <person name="Richards T.A."/>
            <person name="Lane C.E."/>
        </authorList>
    </citation>
    <scope>NUCLEOTIDE SEQUENCE [LARGE SCALE GENOMIC DNA]</scope>
    <source>
        <strain evidence="3 4">ATCC 34112</strain>
    </source>
</reference>
<organism evidence="3 4">
    <name type="scientific">Thraustotheca clavata</name>
    <dbReference type="NCBI Taxonomy" id="74557"/>
    <lineage>
        <taxon>Eukaryota</taxon>
        <taxon>Sar</taxon>
        <taxon>Stramenopiles</taxon>
        <taxon>Oomycota</taxon>
        <taxon>Saprolegniomycetes</taxon>
        <taxon>Saprolegniales</taxon>
        <taxon>Achlyaceae</taxon>
        <taxon>Thraustotheca</taxon>
    </lineage>
</organism>